<comment type="catalytic activity">
    <reaction evidence="1">
        <text>S-ubiquitinyl-[E2 ubiquitin-conjugating enzyme]-L-cysteine + [acceptor protein]-L-lysine = [E2 ubiquitin-conjugating enzyme]-L-cysteine + N(6)-ubiquitinyl-[acceptor protein]-L-lysine.</text>
        <dbReference type="EC" id="2.3.2.27"/>
    </reaction>
</comment>
<dbReference type="InterPro" id="IPR013083">
    <property type="entry name" value="Znf_RING/FYVE/PHD"/>
</dbReference>
<evidence type="ECO:0000256" key="7">
    <source>
        <dbReference type="ARBA" id="ARBA00022723"/>
    </source>
</evidence>
<keyword evidence="6 15" id="KW-0812">Transmembrane</keyword>
<dbReference type="STRING" id="29655.A0A0K9PUR1"/>
<gene>
    <name evidence="17" type="ORF">ZOSMA_171G00500</name>
</gene>
<dbReference type="EC" id="2.3.2.27" evidence="4"/>
<keyword evidence="9" id="KW-0833">Ubl conjugation pathway</keyword>
<dbReference type="GO" id="GO:0008270">
    <property type="term" value="F:zinc ion binding"/>
    <property type="evidence" value="ECO:0007669"/>
    <property type="project" value="UniProtKB-KW"/>
</dbReference>
<evidence type="ECO:0000313" key="17">
    <source>
        <dbReference type="EMBL" id="KMZ71970.1"/>
    </source>
</evidence>
<proteinExistence type="predicted"/>
<dbReference type="Pfam" id="PF13639">
    <property type="entry name" value="zf-RING_2"/>
    <property type="match status" value="1"/>
</dbReference>
<evidence type="ECO:0000256" key="15">
    <source>
        <dbReference type="SAM" id="Phobius"/>
    </source>
</evidence>
<keyword evidence="11 15" id="KW-1133">Transmembrane helix</keyword>
<evidence type="ECO:0000256" key="11">
    <source>
        <dbReference type="ARBA" id="ARBA00022989"/>
    </source>
</evidence>
<name>A0A0K9PUR1_ZOSMR</name>
<feature type="transmembrane region" description="Helical" evidence="15">
    <location>
        <begin position="50"/>
        <end position="73"/>
    </location>
</feature>
<feature type="region of interest" description="Disordered" evidence="14">
    <location>
        <begin position="275"/>
        <end position="335"/>
    </location>
</feature>
<keyword evidence="18" id="KW-1185">Reference proteome</keyword>
<reference evidence="18" key="1">
    <citation type="journal article" date="2016" name="Nature">
        <title>The genome of the seagrass Zostera marina reveals angiosperm adaptation to the sea.</title>
        <authorList>
            <person name="Olsen J.L."/>
            <person name="Rouze P."/>
            <person name="Verhelst B."/>
            <person name="Lin Y.-C."/>
            <person name="Bayer T."/>
            <person name="Collen J."/>
            <person name="Dattolo E."/>
            <person name="De Paoli E."/>
            <person name="Dittami S."/>
            <person name="Maumus F."/>
            <person name="Michel G."/>
            <person name="Kersting A."/>
            <person name="Lauritano C."/>
            <person name="Lohaus R."/>
            <person name="Toepel M."/>
            <person name="Tonon T."/>
            <person name="Vanneste K."/>
            <person name="Amirebrahimi M."/>
            <person name="Brakel J."/>
            <person name="Bostroem C."/>
            <person name="Chovatia M."/>
            <person name="Grimwood J."/>
            <person name="Jenkins J.W."/>
            <person name="Jueterbock A."/>
            <person name="Mraz A."/>
            <person name="Stam W.T."/>
            <person name="Tice H."/>
            <person name="Bornberg-Bauer E."/>
            <person name="Green P.J."/>
            <person name="Pearson G.A."/>
            <person name="Procaccini G."/>
            <person name="Duarte C.M."/>
            <person name="Schmutz J."/>
            <person name="Reusch T.B.H."/>
            <person name="Van de Peer Y."/>
        </authorList>
    </citation>
    <scope>NUCLEOTIDE SEQUENCE [LARGE SCALE GENOMIC DNA]</scope>
    <source>
        <strain evidence="18">cv. Finnish</strain>
    </source>
</reference>
<evidence type="ECO:0000256" key="12">
    <source>
        <dbReference type="ARBA" id="ARBA00023136"/>
    </source>
</evidence>
<dbReference type="GO" id="GO:0016567">
    <property type="term" value="P:protein ubiquitination"/>
    <property type="evidence" value="ECO:0000318"/>
    <property type="project" value="GO_Central"/>
</dbReference>
<dbReference type="AlphaFoldDB" id="A0A0K9PUR1"/>
<feature type="compositionally biased region" description="Basic and acidic residues" evidence="14">
    <location>
        <begin position="312"/>
        <end position="324"/>
    </location>
</feature>
<dbReference type="SUPFAM" id="SSF57850">
    <property type="entry name" value="RING/U-box"/>
    <property type="match status" value="1"/>
</dbReference>
<evidence type="ECO:0000256" key="1">
    <source>
        <dbReference type="ARBA" id="ARBA00000900"/>
    </source>
</evidence>
<dbReference type="InterPro" id="IPR001841">
    <property type="entry name" value="Znf_RING"/>
</dbReference>
<dbReference type="CDD" id="cd16461">
    <property type="entry name" value="RING-H2_EL5-like"/>
    <property type="match status" value="1"/>
</dbReference>
<evidence type="ECO:0000256" key="9">
    <source>
        <dbReference type="ARBA" id="ARBA00022786"/>
    </source>
</evidence>
<keyword evidence="12 15" id="KW-0472">Membrane</keyword>
<evidence type="ECO:0000259" key="16">
    <source>
        <dbReference type="PROSITE" id="PS50089"/>
    </source>
</evidence>
<evidence type="ECO:0000256" key="3">
    <source>
        <dbReference type="ARBA" id="ARBA00004906"/>
    </source>
</evidence>
<organism evidence="17 18">
    <name type="scientific">Zostera marina</name>
    <name type="common">Eelgrass</name>
    <dbReference type="NCBI Taxonomy" id="29655"/>
    <lineage>
        <taxon>Eukaryota</taxon>
        <taxon>Viridiplantae</taxon>
        <taxon>Streptophyta</taxon>
        <taxon>Embryophyta</taxon>
        <taxon>Tracheophyta</taxon>
        <taxon>Spermatophyta</taxon>
        <taxon>Magnoliopsida</taxon>
        <taxon>Liliopsida</taxon>
        <taxon>Zosteraceae</taxon>
        <taxon>Zostera</taxon>
    </lineage>
</organism>
<keyword evidence="7" id="KW-0479">Metal-binding</keyword>
<comment type="pathway">
    <text evidence="3">Protein modification; protein ubiquitination.</text>
</comment>
<dbReference type="PROSITE" id="PS50089">
    <property type="entry name" value="ZF_RING_2"/>
    <property type="match status" value="1"/>
</dbReference>
<dbReference type="PANTHER" id="PTHR46913:SF19">
    <property type="entry name" value="RING-TYPE E3 UBIQUITIN TRANSFERASE"/>
    <property type="match status" value="1"/>
</dbReference>
<keyword evidence="10" id="KW-0862">Zinc</keyword>
<dbReference type="EMBL" id="LFYR01000647">
    <property type="protein sequence ID" value="KMZ71970.1"/>
    <property type="molecule type" value="Genomic_DNA"/>
</dbReference>
<evidence type="ECO:0000256" key="13">
    <source>
        <dbReference type="PROSITE-ProRule" id="PRU00175"/>
    </source>
</evidence>
<evidence type="ECO:0000256" key="6">
    <source>
        <dbReference type="ARBA" id="ARBA00022692"/>
    </source>
</evidence>
<dbReference type="Proteomes" id="UP000036987">
    <property type="component" value="Unassembled WGS sequence"/>
</dbReference>
<feature type="domain" description="RING-type" evidence="16">
    <location>
        <begin position="139"/>
        <end position="181"/>
    </location>
</feature>
<accession>A0A0K9PUR1</accession>
<evidence type="ECO:0000256" key="8">
    <source>
        <dbReference type="ARBA" id="ARBA00022771"/>
    </source>
</evidence>
<dbReference type="FunFam" id="3.30.40.10:FF:000187">
    <property type="entry name" value="E3 ubiquitin-protein ligase ATL6"/>
    <property type="match status" value="1"/>
</dbReference>
<sequence length="349" mass="38513">MASFRWLLLSSDENYHNAFVYAPSSSPSPSPVQLQDYIVETPNTKSNQHLTFILLAGASVIATCFLLLTYYIVLLRHRSFRPSQTTRFQYPSTDDDEGDFVHHVWSVRTVGLDATVIDSIPFFPYDRCDGAKMDGGSDCSVCLSEFDKGEMVRLLPKCSHIFHVNCIDVWLRSNVNCPLCRTHIVTDEPSPSFASVEFSANGDVGQTLLETPLEENGVDGENIGGESQIVSRVDHAPSYLTSSSSLESGIFVDIATGGNPDYLNQLDGNERHINHSQRPISADGFSPMTKDVEDSTKQQQQQHGNCVEGADFMEKEKEVDETDRNGIGGNSSSSFLSRLKGRSTSILPL</sequence>
<dbReference type="GO" id="GO:0061630">
    <property type="term" value="F:ubiquitin protein ligase activity"/>
    <property type="evidence" value="ECO:0007669"/>
    <property type="project" value="UniProtKB-EC"/>
</dbReference>
<comment type="caution">
    <text evidence="17">The sequence shown here is derived from an EMBL/GenBank/DDBJ whole genome shotgun (WGS) entry which is preliminary data.</text>
</comment>
<dbReference type="GO" id="GO:0016020">
    <property type="term" value="C:membrane"/>
    <property type="evidence" value="ECO:0007669"/>
    <property type="project" value="UniProtKB-SubCell"/>
</dbReference>
<evidence type="ECO:0000256" key="2">
    <source>
        <dbReference type="ARBA" id="ARBA00004167"/>
    </source>
</evidence>
<evidence type="ECO:0000256" key="10">
    <source>
        <dbReference type="ARBA" id="ARBA00022833"/>
    </source>
</evidence>
<comment type="subcellular location">
    <subcellularLocation>
        <location evidence="2">Membrane</location>
        <topology evidence="2">Single-pass membrane protein</topology>
    </subcellularLocation>
</comment>
<evidence type="ECO:0000256" key="5">
    <source>
        <dbReference type="ARBA" id="ARBA00022679"/>
    </source>
</evidence>
<dbReference type="InterPro" id="IPR044600">
    <property type="entry name" value="ATL1/ATL16-like"/>
</dbReference>
<protein>
    <recommendedName>
        <fullName evidence="4">RING-type E3 ubiquitin transferase</fullName>
        <ecNumber evidence="4">2.3.2.27</ecNumber>
    </recommendedName>
</protein>
<dbReference type="OrthoDB" id="9984778at2759"/>
<evidence type="ECO:0000256" key="4">
    <source>
        <dbReference type="ARBA" id="ARBA00012483"/>
    </source>
</evidence>
<dbReference type="Gene3D" id="3.30.40.10">
    <property type="entry name" value="Zinc/RING finger domain, C3HC4 (zinc finger)"/>
    <property type="match status" value="1"/>
</dbReference>
<dbReference type="PANTHER" id="PTHR46913">
    <property type="entry name" value="RING-H2 FINGER PROTEIN ATL16"/>
    <property type="match status" value="1"/>
</dbReference>
<evidence type="ECO:0000313" key="18">
    <source>
        <dbReference type="Proteomes" id="UP000036987"/>
    </source>
</evidence>
<evidence type="ECO:0000256" key="14">
    <source>
        <dbReference type="SAM" id="MobiDB-lite"/>
    </source>
</evidence>
<keyword evidence="8 13" id="KW-0863">Zinc-finger</keyword>
<dbReference type="SMART" id="SM00184">
    <property type="entry name" value="RING"/>
    <property type="match status" value="1"/>
</dbReference>
<keyword evidence="5" id="KW-0808">Transferase</keyword>
<dbReference type="UniPathway" id="UPA00143"/>